<evidence type="ECO:0000256" key="1">
    <source>
        <dbReference type="ARBA" id="ARBA00004419"/>
    </source>
</evidence>
<dbReference type="EMBL" id="PDUG01000004">
    <property type="protein sequence ID" value="PIC34164.1"/>
    <property type="molecule type" value="Genomic_DNA"/>
</dbReference>
<keyword evidence="4 10" id="KW-0072">Autophagy</keyword>
<evidence type="ECO:0000256" key="7">
    <source>
        <dbReference type="ARBA" id="ARBA00023329"/>
    </source>
</evidence>
<keyword evidence="5" id="KW-0472">Membrane</keyword>
<evidence type="ECO:0000256" key="2">
    <source>
        <dbReference type="ARBA" id="ARBA00007293"/>
    </source>
</evidence>
<evidence type="ECO:0000256" key="8">
    <source>
        <dbReference type="ARBA" id="ARBA00037868"/>
    </source>
</evidence>
<dbReference type="CDD" id="cd16129">
    <property type="entry name" value="Ubl_ATG8_MAP1LC3"/>
    <property type="match status" value="1"/>
</dbReference>
<feature type="lipid moiety-binding region" description="Phosphatidylserine amidated glycine; alternate" evidence="9">
    <location>
        <position position="196"/>
    </location>
</feature>
<keyword evidence="3" id="KW-0963">Cytoplasm</keyword>
<dbReference type="FunFam" id="3.10.20.90:FF:000149">
    <property type="entry name" value="microtubule-associated proteins 1A/1B light chain 3C"/>
    <property type="match status" value="1"/>
</dbReference>
<dbReference type="PANTHER" id="PTHR10969">
    <property type="entry name" value="MICROTUBULE-ASSOCIATED PROTEINS 1A/1B LIGHT CHAIN 3-RELATED"/>
    <property type="match status" value="1"/>
</dbReference>
<dbReference type="GO" id="GO:0016236">
    <property type="term" value="P:macroautophagy"/>
    <property type="evidence" value="ECO:0007669"/>
    <property type="project" value="UniProtKB-ARBA"/>
</dbReference>
<dbReference type="GO" id="GO:0005776">
    <property type="term" value="C:autophagosome"/>
    <property type="evidence" value="ECO:0007669"/>
    <property type="project" value="UniProtKB-SubCell"/>
</dbReference>
<comment type="similarity">
    <text evidence="2 10">Belongs to the ATG8 family.</text>
</comment>
<evidence type="ECO:0000256" key="10">
    <source>
        <dbReference type="RuleBase" id="RU004384"/>
    </source>
</evidence>
<gene>
    <name evidence="11" type="primary">Cni-lgg-2</name>
    <name evidence="11" type="synonym">Cnig_chr_IV.g13898</name>
    <name evidence="10" type="synonym">lgg</name>
    <name evidence="11" type="ORF">B9Z55_013898</name>
</gene>
<keyword evidence="12" id="KW-1185">Reference proteome</keyword>
<dbReference type="GO" id="GO:0006950">
    <property type="term" value="P:response to stress"/>
    <property type="evidence" value="ECO:0007669"/>
    <property type="project" value="UniProtKB-ARBA"/>
</dbReference>
<dbReference type="InterPro" id="IPR004241">
    <property type="entry name" value="Atg8-like"/>
</dbReference>
<sequence>MSFTRKLFQKDSPVLTLISLSSEKITFRLPSQTSLDLNEKINNKVSARKSKEAFMLATLQNYTQTAMSGNRGGSYISGIVPSFKERRPFHERQKDVEEIRSQQPNKVPVIIERFDGERSLPLMDRCKFLVPDHITVAELMSIVRRRLQLHPQQAFFLLVNERSMVSNSMSMSNLYSQERDPDGFVYMVYTSQPAFG</sequence>
<dbReference type="SUPFAM" id="SSF54236">
    <property type="entry name" value="Ubiquitin-like"/>
    <property type="match status" value="1"/>
</dbReference>
<dbReference type="GO" id="GO:0012505">
    <property type="term" value="C:endomembrane system"/>
    <property type="evidence" value="ECO:0007669"/>
    <property type="project" value="UniProtKB-SubCell"/>
</dbReference>
<dbReference type="Pfam" id="PF02991">
    <property type="entry name" value="ATG8"/>
    <property type="match status" value="1"/>
</dbReference>
<evidence type="ECO:0000256" key="6">
    <source>
        <dbReference type="ARBA" id="ARBA00023288"/>
    </source>
</evidence>
<dbReference type="InterPro" id="IPR029071">
    <property type="entry name" value="Ubiquitin-like_domsf"/>
</dbReference>
<comment type="caution">
    <text evidence="11">The sequence shown here is derived from an EMBL/GenBank/DDBJ whole genome shotgun (WGS) entry which is preliminary data.</text>
</comment>
<evidence type="ECO:0000313" key="11">
    <source>
        <dbReference type="EMBL" id="PIC34164.1"/>
    </source>
</evidence>
<dbReference type="Proteomes" id="UP000230233">
    <property type="component" value="Chromosome IV"/>
</dbReference>
<evidence type="ECO:0000256" key="4">
    <source>
        <dbReference type="ARBA" id="ARBA00023006"/>
    </source>
</evidence>
<evidence type="ECO:0000313" key="12">
    <source>
        <dbReference type="Proteomes" id="UP000230233"/>
    </source>
</evidence>
<dbReference type="OrthoDB" id="6738456at2759"/>
<keyword evidence="7" id="KW-0968">Cytoplasmic vesicle</keyword>
<reference evidence="12" key="1">
    <citation type="submission" date="2017-10" db="EMBL/GenBank/DDBJ databases">
        <title>Rapid genome shrinkage in a self-fertile nematode reveals novel sperm competition proteins.</title>
        <authorList>
            <person name="Yin D."/>
            <person name="Schwarz E.M."/>
            <person name="Thomas C.G."/>
            <person name="Felde R.L."/>
            <person name="Korf I.F."/>
            <person name="Cutter A.D."/>
            <person name="Schartner C.M."/>
            <person name="Ralston E.J."/>
            <person name="Meyer B.J."/>
            <person name="Haag E.S."/>
        </authorList>
    </citation>
    <scope>NUCLEOTIDE SEQUENCE [LARGE SCALE GENOMIC DNA]</scope>
    <source>
        <strain evidence="12">JU1422</strain>
    </source>
</reference>
<organism evidence="11 12">
    <name type="scientific">Caenorhabditis nigoni</name>
    <dbReference type="NCBI Taxonomy" id="1611254"/>
    <lineage>
        <taxon>Eukaryota</taxon>
        <taxon>Metazoa</taxon>
        <taxon>Ecdysozoa</taxon>
        <taxon>Nematoda</taxon>
        <taxon>Chromadorea</taxon>
        <taxon>Rhabditida</taxon>
        <taxon>Rhabditina</taxon>
        <taxon>Rhabditomorpha</taxon>
        <taxon>Rhabditoidea</taxon>
        <taxon>Rhabditidae</taxon>
        <taxon>Peloderinae</taxon>
        <taxon>Caenorhabditis</taxon>
    </lineage>
</organism>
<dbReference type="AlphaFoldDB" id="A0A2G5U3N7"/>
<dbReference type="GO" id="GO:0031410">
    <property type="term" value="C:cytoplasmic vesicle"/>
    <property type="evidence" value="ECO:0007669"/>
    <property type="project" value="UniProtKB-KW"/>
</dbReference>
<evidence type="ECO:0000256" key="5">
    <source>
        <dbReference type="ARBA" id="ARBA00023136"/>
    </source>
</evidence>
<protein>
    <recommendedName>
        <fullName evidence="10">Protein lgg</fullName>
    </recommendedName>
</protein>
<proteinExistence type="inferred from homology"/>
<evidence type="ECO:0000256" key="9">
    <source>
        <dbReference type="PIRSR" id="PIRSR604241-50"/>
    </source>
</evidence>
<evidence type="ECO:0000256" key="3">
    <source>
        <dbReference type="ARBA" id="ARBA00022490"/>
    </source>
</evidence>
<accession>A0A2G5U3N7</accession>
<name>A0A2G5U3N7_9PELO</name>
<dbReference type="Gene3D" id="3.10.20.90">
    <property type="entry name" value="Phosphatidylinositol 3-kinase Catalytic Subunit, Chain A, domain 1"/>
    <property type="match status" value="1"/>
</dbReference>
<comment type="subcellular location">
    <subcellularLocation>
        <location evidence="1">Cytoplasmic vesicle</location>
        <location evidence="1">Autophagosome</location>
    </subcellularLocation>
    <subcellularLocation>
        <location evidence="8">Endomembrane system</location>
        <topology evidence="8">Lipid-anchor</topology>
    </subcellularLocation>
</comment>
<dbReference type="STRING" id="1611254.A0A2G5U3N7"/>
<keyword evidence="6 9" id="KW-0449">Lipoprotein</keyword>